<accession>A0A166U9G7</accession>
<evidence type="ECO:0000313" key="7">
    <source>
        <dbReference type="EMBL" id="KZP31465.1"/>
    </source>
</evidence>
<dbReference type="GO" id="GO:0003975">
    <property type="term" value="F:UDP-N-acetylglucosamine-dolichyl-phosphate N-acetylglucosaminephosphotransferase activity"/>
    <property type="evidence" value="ECO:0007669"/>
    <property type="project" value="InterPro"/>
</dbReference>
<dbReference type="EMBL" id="KV417489">
    <property type="protein sequence ID" value="KZP31465.1"/>
    <property type="molecule type" value="Genomic_DNA"/>
</dbReference>
<feature type="compositionally biased region" description="Basic residues" evidence="5">
    <location>
        <begin position="224"/>
        <end position="236"/>
    </location>
</feature>
<evidence type="ECO:0000256" key="4">
    <source>
        <dbReference type="ARBA" id="ARBA00022842"/>
    </source>
</evidence>
<feature type="transmembrane region" description="Helical" evidence="6">
    <location>
        <begin position="82"/>
        <end position="101"/>
    </location>
</feature>
<dbReference type="GO" id="GO:0016020">
    <property type="term" value="C:membrane"/>
    <property type="evidence" value="ECO:0007669"/>
    <property type="project" value="TreeGrafter"/>
</dbReference>
<dbReference type="PANTHER" id="PTHR10571">
    <property type="entry name" value="UDP-N-ACETYLGLUCOSAMINE--DOLICHYL-PHOSPHATE N-ACETYLGLUCOSAMINEPHOSPHOTRANSFERASE"/>
    <property type="match status" value="1"/>
</dbReference>
<protein>
    <submittedName>
        <fullName evidence="7">Uncharacterized protein</fullName>
    </submittedName>
</protein>
<gene>
    <name evidence="7" type="ORF">FIBSPDRAFT_1037456</name>
</gene>
<keyword evidence="6" id="KW-0812">Transmembrane</keyword>
<organism evidence="7 8">
    <name type="scientific">Athelia psychrophila</name>
    <dbReference type="NCBI Taxonomy" id="1759441"/>
    <lineage>
        <taxon>Eukaryota</taxon>
        <taxon>Fungi</taxon>
        <taxon>Dikarya</taxon>
        <taxon>Basidiomycota</taxon>
        <taxon>Agaricomycotina</taxon>
        <taxon>Agaricomycetes</taxon>
        <taxon>Agaricomycetidae</taxon>
        <taxon>Atheliales</taxon>
        <taxon>Atheliaceae</taxon>
        <taxon>Athelia</taxon>
    </lineage>
</organism>
<reference evidence="7 8" key="1">
    <citation type="journal article" date="2016" name="Mol. Biol. Evol.">
        <title>Comparative Genomics of Early-Diverging Mushroom-Forming Fungi Provides Insights into the Origins of Lignocellulose Decay Capabilities.</title>
        <authorList>
            <person name="Nagy L.G."/>
            <person name="Riley R."/>
            <person name="Tritt A."/>
            <person name="Adam C."/>
            <person name="Daum C."/>
            <person name="Floudas D."/>
            <person name="Sun H."/>
            <person name="Yadav J.S."/>
            <person name="Pangilinan J."/>
            <person name="Larsson K.H."/>
            <person name="Matsuura K."/>
            <person name="Barry K."/>
            <person name="Labutti K."/>
            <person name="Kuo R."/>
            <person name="Ohm R.A."/>
            <person name="Bhattacharya S.S."/>
            <person name="Shirouzu T."/>
            <person name="Yoshinaga Y."/>
            <person name="Martin F.M."/>
            <person name="Grigoriev I.V."/>
            <person name="Hibbett D.S."/>
        </authorList>
    </citation>
    <scope>NUCLEOTIDE SEQUENCE [LARGE SCALE GENOMIC DNA]</scope>
    <source>
        <strain evidence="7 8">CBS 109695</strain>
    </source>
</reference>
<name>A0A166U9G7_9AGAM</name>
<dbReference type="AlphaFoldDB" id="A0A166U9G7"/>
<comment type="subcellular location">
    <subcellularLocation>
        <location evidence="1">Endomembrane system</location>
        <topology evidence="1">Multi-pass membrane protein</topology>
    </subcellularLocation>
</comment>
<dbReference type="Proteomes" id="UP000076532">
    <property type="component" value="Unassembled WGS sequence"/>
</dbReference>
<dbReference type="InterPro" id="IPR033895">
    <property type="entry name" value="GPT"/>
</dbReference>
<evidence type="ECO:0000256" key="5">
    <source>
        <dbReference type="SAM" id="MobiDB-lite"/>
    </source>
</evidence>
<keyword evidence="4" id="KW-0460">Magnesium</keyword>
<feature type="region of interest" description="Disordered" evidence="5">
    <location>
        <begin position="204"/>
        <end position="236"/>
    </location>
</feature>
<keyword evidence="3" id="KW-0479">Metal-binding</keyword>
<evidence type="ECO:0000256" key="6">
    <source>
        <dbReference type="SAM" id="Phobius"/>
    </source>
</evidence>
<feature type="transmembrane region" description="Helical" evidence="6">
    <location>
        <begin position="46"/>
        <end position="70"/>
    </location>
</feature>
<evidence type="ECO:0000256" key="3">
    <source>
        <dbReference type="ARBA" id="ARBA00022723"/>
    </source>
</evidence>
<keyword evidence="6" id="KW-1133">Transmembrane helix</keyword>
<feature type="transmembrane region" description="Helical" evidence="6">
    <location>
        <begin position="113"/>
        <end position="138"/>
    </location>
</feature>
<keyword evidence="2" id="KW-0808">Transferase</keyword>
<dbReference type="PANTHER" id="PTHR10571:SF0">
    <property type="entry name" value="UDP-N-ACETYLGLUCOSAMINE--DOLICHYL-PHOSPHATE N-ACETYLGLUCOSAMINEPHOSPHOTRANSFERASE"/>
    <property type="match status" value="1"/>
</dbReference>
<keyword evidence="6" id="KW-0472">Membrane</keyword>
<sequence length="236" mass="25374">MEKHDDCLALTPDYAYEGRHSQLQNPANLKGRDLLKVDGAPIPESLGLVCAGIYILLLIVFIPFPFSNAIADGRDDILNSQLALYLSSLLSLLLATMLGFLDDLFDIRWRHKLPIPLLASIPLLMVYHASHGATAIAVPLPLRGINILAGCNGVEAGQALIIALSVILNDLLYLPWPFGFTLPLHLLGLESTVAVGGGAGLTRLTLPPRASTSNTTPTPPNKTKQNKTKQKTKSEG</sequence>
<keyword evidence="8" id="KW-1185">Reference proteome</keyword>
<dbReference type="OrthoDB" id="10262326at2759"/>
<evidence type="ECO:0000313" key="8">
    <source>
        <dbReference type="Proteomes" id="UP000076532"/>
    </source>
</evidence>
<feature type="transmembrane region" description="Helical" evidence="6">
    <location>
        <begin position="145"/>
        <end position="168"/>
    </location>
</feature>
<proteinExistence type="predicted"/>
<evidence type="ECO:0000256" key="1">
    <source>
        <dbReference type="ARBA" id="ARBA00004127"/>
    </source>
</evidence>
<feature type="transmembrane region" description="Helical" evidence="6">
    <location>
        <begin position="180"/>
        <end position="201"/>
    </location>
</feature>
<dbReference type="UniPathway" id="UPA00378"/>
<dbReference type="GO" id="GO:0012505">
    <property type="term" value="C:endomembrane system"/>
    <property type="evidence" value="ECO:0007669"/>
    <property type="project" value="UniProtKB-SubCell"/>
</dbReference>
<keyword evidence="2" id="KW-0328">Glycosyltransferase</keyword>
<dbReference type="STRING" id="436010.A0A166U9G7"/>
<dbReference type="GO" id="GO:0006488">
    <property type="term" value="P:dolichol-linked oligosaccharide biosynthetic process"/>
    <property type="evidence" value="ECO:0007669"/>
    <property type="project" value="InterPro"/>
</dbReference>
<evidence type="ECO:0000256" key="2">
    <source>
        <dbReference type="ARBA" id="ARBA00022676"/>
    </source>
</evidence>
<dbReference type="GO" id="GO:0046872">
    <property type="term" value="F:metal ion binding"/>
    <property type="evidence" value="ECO:0007669"/>
    <property type="project" value="UniProtKB-KW"/>
</dbReference>
<dbReference type="GO" id="GO:0016757">
    <property type="term" value="F:glycosyltransferase activity"/>
    <property type="evidence" value="ECO:0007669"/>
    <property type="project" value="UniProtKB-KW"/>
</dbReference>